<reference evidence="3 4" key="1">
    <citation type="submission" date="2021-08" db="EMBL/GenBank/DDBJ databases">
        <title>Complete genome sequence of Leptospira kobayashii strain E30.</title>
        <authorList>
            <person name="Nakao R."/>
            <person name="Nakamura S."/>
            <person name="Masuzawa T."/>
            <person name="Koizumi N."/>
        </authorList>
    </citation>
    <scope>NUCLEOTIDE SEQUENCE [LARGE SCALE GENOMIC DNA]</scope>
    <source>
        <strain evidence="3 4">E30</strain>
    </source>
</reference>
<evidence type="ECO:0000313" key="3">
    <source>
        <dbReference type="EMBL" id="BDA78528.1"/>
    </source>
</evidence>
<dbReference type="Pfam" id="PF08021">
    <property type="entry name" value="FAD_binding_9"/>
    <property type="match status" value="1"/>
</dbReference>
<gene>
    <name evidence="3" type="ORF">LPTSP3_g14580</name>
</gene>
<evidence type="ECO:0000313" key="4">
    <source>
        <dbReference type="Proteomes" id="UP000245263"/>
    </source>
</evidence>
<comment type="similarity">
    <text evidence="1">Belongs to the SIP oxidoreductase family.</text>
</comment>
<dbReference type="InterPro" id="IPR017927">
    <property type="entry name" value="FAD-bd_FR_type"/>
</dbReference>
<protein>
    <recommendedName>
        <fullName evidence="2">FAD-binding FR-type domain-containing protein</fullName>
    </recommendedName>
</protein>
<dbReference type="SUPFAM" id="SSF63380">
    <property type="entry name" value="Riboflavin synthase domain-like"/>
    <property type="match status" value="1"/>
</dbReference>
<name>A0ABM7UIG0_9LEPT</name>
<dbReference type="RefSeq" id="WP_109018949.1">
    <property type="nucleotide sequence ID" value="NZ_AP025028.1"/>
</dbReference>
<accession>A0ABM7UIG0</accession>
<dbReference type="PANTHER" id="PTHR30157:SF0">
    <property type="entry name" value="NADPH-DEPENDENT FERRIC-CHELATE REDUCTASE"/>
    <property type="match status" value="1"/>
</dbReference>
<dbReference type="PROSITE" id="PS51384">
    <property type="entry name" value="FAD_FR"/>
    <property type="match status" value="1"/>
</dbReference>
<dbReference type="Pfam" id="PF04954">
    <property type="entry name" value="SIP"/>
    <property type="match status" value="1"/>
</dbReference>
<dbReference type="PANTHER" id="PTHR30157">
    <property type="entry name" value="FERRIC REDUCTASE, NADPH-DEPENDENT"/>
    <property type="match status" value="1"/>
</dbReference>
<dbReference type="InterPro" id="IPR039261">
    <property type="entry name" value="FNR_nucleotide-bd"/>
</dbReference>
<dbReference type="EMBL" id="AP025028">
    <property type="protein sequence ID" value="BDA78528.1"/>
    <property type="molecule type" value="Genomic_DNA"/>
</dbReference>
<dbReference type="InterPro" id="IPR039374">
    <property type="entry name" value="SIP_fam"/>
</dbReference>
<dbReference type="Gene3D" id="3.40.50.80">
    <property type="entry name" value="Nucleotide-binding domain of ferredoxin-NADP reductase (FNR) module"/>
    <property type="match status" value="1"/>
</dbReference>
<dbReference type="Proteomes" id="UP000245263">
    <property type="component" value="Chromosome 1"/>
</dbReference>
<dbReference type="InterPro" id="IPR017938">
    <property type="entry name" value="Riboflavin_synthase-like_b-brl"/>
</dbReference>
<sequence length="240" mass="26922">MGLKEGVIGVVEKVLNFSTMKAVRVEVLSDEFRLVEWESPGFKKVDWKPGDKIQIGSSLQFRTYTPVSLDKDTGKMEILTYFHNRDSLAGNWIQSLKVGDEFQYFGPRGSLAISECNFPNIYFFGDETSFGVASNLKKAKPETNIRFFFEVTRPASAKAAIDKLELGEVVLVPKESDDSHLKKIIAGFQNNSIDYKNSNFILTGKAQSIQAILPPIKKESVPSRNIKVRAYWSLGKKGLD</sequence>
<keyword evidence="4" id="KW-1185">Reference proteome</keyword>
<feature type="domain" description="FAD-binding FR-type" evidence="2">
    <location>
        <begin position="15"/>
        <end position="114"/>
    </location>
</feature>
<organism evidence="3 4">
    <name type="scientific">Leptospira kobayashii</name>
    <dbReference type="NCBI Taxonomy" id="1917830"/>
    <lineage>
        <taxon>Bacteria</taxon>
        <taxon>Pseudomonadati</taxon>
        <taxon>Spirochaetota</taxon>
        <taxon>Spirochaetia</taxon>
        <taxon>Leptospirales</taxon>
        <taxon>Leptospiraceae</taxon>
        <taxon>Leptospira</taxon>
    </lineage>
</organism>
<proteinExistence type="inferred from homology"/>
<evidence type="ECO:0000259" key="2">
    <source>
        <dbReference type="PROSITE" id="PS51384"/>
    </source>
</evidence>
<dbReference type="Gene3D" id="2.40.30.10">
    <property type="entry name" value="Translation factors"/>
    <property type="match status" value="1"/>
</dbReference>
<dbReference type="InterPro" id="IPR007037">
    <property type="entry name" value="SIP_rossman_dom"/>
</dbReference>
<evidence type="ECO:0000256" key="1">
    <source>
        <dbReference type="ARBA" id="ARBA00035644"/>
    </source>
</evidence>
<dbReference type="InterPro" id="IPR013113">
    <property type="entry name" value="SIP_FAD-bd"/>
</dbReference>